<name>X0UTY9_9ZZZZ</name>
<evidence type="ECO:0000313" key="1">
    <source>
        <dbReference type="EMBL" id="GAG09319.1"/>
    </source>
</evidence>
<dbReference type="AlphaFoldDB" id="X0UTY9"/>
<dbReference type="EMBL" id="BARS01027206">
    <property type="protein sequence ID" value="GAG09319.1"/>
    <property type="molecule type" value="Genomic_DNA"/>
</dbReference>
<protein>
    <submittedName>
        <fullName evidence="1">Uncharacterized protein</fullName>
    </submittedName>
</protein>
<sequence>MNQQDLYQQLAGRIFLQDSKIIPELFRIIVDEEEAKILLATPGTAEQLAEKMGISVEEVEGKLDVLFRKGLIFKKNTPEGTLYRFCRDFVQFHDGSILWPEAPK</sequence>
<organism evidence="1">
    <name type="scientific">marine sediment metagenome</name>
    <dbReference type="NCBI Taxonomy" id="412755"/>
    <lineage>
        <taxon>unclassified sequences</taxon>
        <taxon>metagenomes</taxon>
        <taxon>ecological metagenomes</taxon>
    </lineage>
</organism>
<dbReference type="SUPFAM" id="SSF46785">
    <property type="entry name" value="Winged helix' DNA-binding domain"/>
    <property type="match status" value="1"/>
</dbReference>
<dbReference type="InterPro" id="IPR036390">
    <property type="entry name" value="WH_DNA-bd_sf"/>
</dbReference>
<accession>X0UTY9</accession>
<gene>
    <name evidence="1" type="ORF">S01H1_42761</name>
</gene>
<reference evidence="1" key="1">
    <citation type="journal article" date="2014" name="Front. Microbiol.">
        <title>High frequency of phylogenetically diverse reductive dehalogenase-homologous genes in deep subseafloor sedimentary metagenomes.</title>
        <authorList>
            <person name="Kawai M."/>
            <person name="Futagami T."/>
            <person name="Toyoda A."/>
            <person name="Takaki Y."/>
            <person name="Nishi S."/>
            <person name="Hori S."/>
            <person name="Arai W."/>
            <person name="Tsubouchi T."/>
            <person name="Morono Y."/>
            <person name="Uchiyama I."/>
            <person name="Ito T."/>
            <person name="Fujiyama A."/>
            <person name="Inagaki F."/>
            <person name="Takami H."/>
        </authorList>
    </citation>
    <scope>NUCLEOTIDE SEQUENCE</scope>
    <source>
        <strain evidence="1">Expedition CK06-06</strain>
    </source>
</reference>
<proteinExistence type="predicted"/>
<comment type="caution">
    <text evidence="1">The sequence shown here is derived from an EMBL/GenBank/DDBJ whole genome shotgun (WGS) entry which is preliminary data.</text>
</comment>
<feature type="non-terminal residue" evidence="1">
    <location>
        <position position="104"/>
    </location>
</feature>